<dbReference type="InterPro" id="IPR036779">
    <property type="entry name" value="LysM_dom_sf"/>
</dbReference>
<dbReference type="SUPFAM" id="SSF54106">
    <property type="entry name" value="LysM domain"/>
    <property type="match status" value="1"/>
</dbReference>
<feature type="domain" description="HTH cro/C1-type" evidence="3">
    <location>
        <begin position="378"/>
        <end position="399"/>
    </location>
</feature>
<dbReference type="PANTHER" id="PTHR37423">
    <property type="entry name" value="SOLUBLE LYTIC MUREIN TRANSGLYCOSYLASE-RELATED"/>
    <property type="match status" value="1"/>
</dbReference>
<proteinExistence type="inferred from homology"/>
<dbReference type="PROSITE" id="PS00922">
    <property type="entry name" value="TRANSGLYCOSYLASE"/>
    <property type="match status" value="1"/>
</dbReference>
<dbReference type="GO" id="GO:0008933">
    <property type="term" value="F:peptidoglycan lytic transglycosylase activity"/>
    <property type="evidence" value="ECO:0007669"/>
    <property type="project" value="InterPro"/>
</dbReference>
<evidence type="ECO:0000259" key="3">
    <source>
        <dbReference type="PROSITE" id="PS50943"/>
    </source>
</evidence>
<dbReference type="CDD" id="cd16894">
    <property type="entry name" value="MltD-like"/>
    <property type="match status" value="1"/>
</dbReference>
<keyword evidence="5" id="KW-0378">Hydrolase</keyword>
<dbReference type="Gene3D" id="3.10.350.10">
    <property type="entry name" value="LysM domain"/>
    <property type="match status" value="1"/>
</dbReference>
<feature type="domain" description="LysM" evidence="4">
    <location>
        <begin position="514"/>
        <end position="558"/>
    </location>
</feature>
<dbReference type="OrthoDB" id="9815002at2"/>
<dbReference type="EC" id="3.2.1.-" evidence="5"/>
<comment type="similarity">
    <text evidence="1">Belongs to the transglycosylase Slt family.</text>
</comment>
<evidence type="ECO:0000256" key="1">
    <source>
        <dbReference type="ARBA" id="ARBA00007734"/>
    </source>
</evidence>
<dbReference type="PROSITE" id="PS51782">
    <property type="entry name" value="LYSM"/>
    <property type="match status" value="1"/>
</dbReference>
<keyword evidence="6" id="KW-1185">Reference proteome</keyword>
<dbReference type="InterPro" id="IPR000189">
    <property type="entry name" value="Transglyc_AS"/>
</dbReference>
<organism evidence="5 6">
    <name type="scientific">Pyrinomonas methylaliphatogenes</name>
    <dbReference type="NCBI Taxonomy" id="454194"/>
    <lineage>
        <taxon>Bacteria</taxon>
        <taxon>Pseudomonadati</taxon>
        <taxon>Acidobacteriota</taxon>
        <taxon>Blastocatellia</taxon>
        <taxon>Blastocatellales</taxon>
        <taxon>Pyrinomonadaceae</taxon>
        <taxon>Pyrinomonas</taxon>
    </lineage>
</organism>
<dbReference type="InterPro" id="IPR008258">
    <property type="entry name" value="Transglycosylase_SLT_dom_1"/>
</dbReference>
<reference evidence="5 6" key="1">
    <citation type="submission" date="2013-12" db="EMBL/GenBank/DDBJ databases">
        <authorList>
            <person name="Stott M."/>
        </authorList>
    </citation>
    <scope>NUCLEOTIDE SEQUENCE [LARGE SCALE GENOMIC DNA]</scope>
    <source>
        <strain evidence="5 6">K22</strain>
    </source>
</reference>
<evidence type="ECO:0000313" key="5">
    <source>
        <dbReference type="EMBL" id="CDM66559.1"/>
    </source>
</evidence>
<dbReference type="PANTHER" id="PTHR37423:SF2">
    <property type="entry name" value="MEMBRANE-BOUND LYTIC MUREIN TRANSGLYCOSYLASE C"/>
    <property type="match status" value="1"/>
</dbReference>
<dbReference type="GO" id="GO:0016020">
    <property type="term" value="C:membrane"/>
    <property type="evidence" value="ECO:0007669"/>
    <property type="project" value="InterPro"/>
</dbReference>
<dbReference type="InterPro" id="IPR001387">
    <property type="entry name" value="Cro/C1-type_HTH"/>
</dbReference>
<evidence type="ECO:0000256" key="2">
    <source>
        <dbReference type="SAM" id="MobiDB-lite"/>
    </source>
</evidence>
<reference evidence="5 6" key="2">
    <citation type="submission" date="2015-01" db="EMBL/GenBank/DDBJ databases">
        <title>Complete genome sequence of Pyrinomonas methylaliphatogenes type strain K22T.</title>
        <authorList>
            <person name="Lee K.C.Y."/>
            <person name="Power J.F."/>
            <person name="Dunfield P.F."/>
            <person name="Morgan X.C."/>
            <person name="Huttenhower C."/>
            <person name="Stott M.B."/>
        </authorList>
    </citation>
    <scope>NUCLEOTIDE SEQUENCE [LARGE SCALE GENOMIC DNA]</scope>
    <source>
        <strain evidence="5 6">K22</strain>
    </source>
</reference>
<dbReference type="GO" id="GO:0016798">
    <property type="term" value="F:hydrolase activity, acting on glycosyl bonds"/>
    <property type="evidence" value="ECO:0007669"/>
    <property type="project" value="UniProtKB-KW"/>
</dbReference>
<dbReference type="Gene3D" id="1.10.530.10">
    <property type="match status" value="1"/>
</dbReference>
<dbReference type="RefSeq" id="WP_083437843.1">
    <property type="nucleotide sequence ID" value="NZ_CBXV010000008.1"/>
</dbReference>
<dbReference type="Pfam" id="PF01464">
    <property type="entry name" value="SLT"/>
    <property type="match status" value="1"/>
</dbReference>
<name>A0A0B6X1Z6_9BACT</name>
<dbReference type="InterPro" id="IPR018392">
    <property type="entry name" value="LysM"/>
</dbReference>
<dbReference type="Pfam" id="PF01476">
    <property type="entry name" value="LysM"/>
    <property type="match status" value="1"/>
</dbReference>
<dbReference type="SMART" id="SM00257">
    <property type="entry name" value="LysM"/>
    <property type="match status" value="2"/>
</dbReference>
<dbReference type="STRING" id="454194.PYK22_02590"/>
<gene>
    <name evidence="5" type="ORF">PYK22_02590</name>
</gene>
<keyword evidence="5" id="KW-0326">Glycosidase</keyword>
<feature type="region of interest" description="Disordered" evidence="2">
    <location>
        <begin position="559"/>
        <end position="578"/>
    </location>
</feature>
<accession>A0A0B6X1Z6</accession>
<dbReference type="CDD" id="cd00118">
    <property type="entry name" value="LysM"/>
    <property type="match status" value="1"/>
</dbReference>
<evidence type="ECO:0000313" key="6">
    <source>
        <dbReference type="Proteomes" id="UP000031518"/>
    </source>
</evidence>
<dbReference type="GO" id="GO:0000270">
    <property type="term" value="P:peptidoglycan metabolic process"/>
    <property type="evidence" value="ECO:0007669"/>
    <property type="project" value="InterPro"/>
</dbReference>
<dbReference type="SUPFAM" id="SSF53955">
    <property type="entry name" value="Lysozyme-like"/>
    <property type="match status" value="1"/>
</dbReference>
<dbReference type="Proteomes" id="UP000031518">
    <property type="component" value="Unassembled WGS sequence"/>
</dbReference>
<evidence type="ECO:0000259" key="4">
    <source>
        <dbReference type="PROSITE" id="PS51782"/>
    </source>
</evidence>
<sequence>MATDFSRLIQCTTLLGTLLFSNLPLYGQAPTASALRNAQSEVEREEARVTQIITRAENYFKQGELNLKDNRREQARDDFDKAVDTILESGIDVRANPRLQDYYLQLIERIYRLEVPAPQLTAQSTSDQEAPSLAQVTPQIGFREQRFEPSPLDELSRLTLTPEEENVRPEDVAQLEAAKSRVDFSFKVNPIIQQFINYYQGRGRATMESGLRRSGRYMRLARKIFREEGVPEDLAWLGQVESAWQPLARSWAGASGLWQFVPGTGTRYGLKQTAWVDERHSFEKATRASARYLKWLAQRYGGNWELALAAYNTGEGNVDRAIARAGVADFWQIYPYLAQETRNYVPNILATILIAKNPEKYGFGHVRPEPPLSYDTVRVPPLTSLRFIADALDVSLDYLRELNPELRRDMTPQGEPYLVRVPPGRGRALVALLKRIPPERRNSVRFVRLAPGEDLTVIAARTGANLAQLQALNQGVEIKAGARIAVPIASIRNVVMTRPVAAGARSPAATKRLVRVRARAGETIAQIAARYRASTDEVARLNGLAAHARLSAGREIIVPVSNQTKAPARPPRRSSKRR</sequence>
<protein>
    <submittedName>
        <fullName evidence="5">Soluble lytic murein transglycosylase-like protein</fullName>
        <ecNumber evidence="5">3.2.1.-</ecNumber>
    </submittedName>
</protein>
<dbReference type="InterPro" id="IPR023346">
    <property type="entry name" value="Lysozyme-like_dom_sf"/>
</dbReference>
<dbReference type="PROSITE" id="PS50943">
    <property type="entry name" value="HTH_CROC1"/>
    <property type="match status" value="1"/>
</dbReference>
<dbReference type="AlphaFoldDB" id="A0A0B6X1Z6"/>
<dbReference type="EMBL" id="CBXV010000008">
    <property type="protein sequence ID" value="CDM66559.1"/>
    <property type="molecule type" value="Genomic_DNA"/>
</dbReference>